<accession>A0ABS7UCU0</accession>
<comment type="caution">
    <text evidence="1">The sequence shown here is derived from an EMBL/GenBank/DDBJ whole genome shotgun (WGS) entry which is preliminary data.</text>
</comment>
<name>A0ABS7UCU0_9ACTN</name>
<gene>
    <name evidence="1" type="ORF">K8U61_10845</name>
</gene>
<evidence type="ECO:0000313" key="2">
    <source>
        <dbReference type="Proteomes" id="UP000780875"/>
    </source>
</evidence>
<dbReference type="EMBL" id="JAIQZJ010000005">
    <property type="protein sequence ID" value="MBZ5738659.1"/>
    <property type="molecule type" value="Genomic_DNA"/>
</dbReference>
<proteinExistence type="predicted"/>
<dbReference type="Gene3D" id="2.60.40.1120">
    <property type="entry name" value="Carboxypeptidase-like, regulatory domain"/>
    <property type="match status" value="2"/>
</dbReference>
<dbReference type="SUPFAM" id="SSF49452">
    <property type="entry name" value="Starch-binding domain-like"/>
    <property type="match status" value="1"/>
</dbReference>
<dbReference type="RefSeq" id="WP_224123026.1">
    <property type="nucleotide sequence ID" value="NZ_JAIQZJ010000005.1"/>
</dbReference>
<evidence type="ECO:0000313" key="1">
    <source>
        <dbReference type="EMBL" id="MBZ5738659.1"/>
    </source>
</evidence>
<dbReference type="Proteomes" id="UP000780875">
    <property type="component" value="Unassembled WGS sequence"/>
</dbReference>
<reference evidence="1 2" key="1">
    <citation type="submission" date="2021-09" db="EMBL/GenBank/DDBJ databases">
        <title>Whole genome sequence of Nocardioides sp. GBK3QG-3.</title>
        <authorList>
            <person name="Tuo L."/>
        </authorList>
    </citation>
    <scope>NUCLEOTIDE SEQUENCE [LARGE SCALE GENOMIC DNA]</scope>
    <source>
        <strain evidence="1 2">GBK3QG-3</strain>
    </source>
</reference>
<sequence>MSRTVSRAGVLAVVVGLVAALVVLLPTAPAEAASKGRVRGYIATAGSDHPPLKVSWFTSDWQYLGSRSVSRSGGYGLALKPGTYRLQFSDKRPSYDVTKLASADTTVTVRAGSTTVRNVRMTRGAAITGTVRAGGQAGRHATVIAASADRRSFSTVANDKGQFAIGGLPAGSYSVFTYDHGKKYVGKSVYVRKLKPGHPQNLGIHLTKKAGSLIVDLYAGREAIDKTLVVTAISKQTGQFWTVKAKHGTVVLHGVYPGRYQLIVPGYGDFLARTGNVARGVVRAGRPAFGSFRLTQRGGAFTGRLLTGDDDEPVGKATVRIYDTAGAIVAETTTANDGTFRVGGRLGTMKTASLVAFAGSEMDYYDVLRVRGLSIKVNQTKDLGDLVLPAKPSATVVGEVVDASNTAISFAHATVQLTNAKGTVIGSTTSATDGSFTIDKHLLSQSGVSVVVTPAGNNVTLDGTTYSCQYVASTHGGIVLEAGATRDLGLVGVARKTGGTCNAPLGDGVVR</sequence>
<organism evidence="1 2">
    <name type="scientific">Nocardioides mangrovi</name>
    <dbReference type="NCBI Taxonomy" id="2874580"/>
    <lineage>
        <taxon>Bacteria</taxon>
        <taxon>Bacillati</taxon>
        <taxon>Actinomycetota</taxon>
        <taxon>Actinomycetes</taxon>
        <taxon>Propionibacteriales</taxon>
        <taxon>Nocardioidaceae</taxon>
        <taxon>Nocardioides</taxon>
    </lineage>
</organism>
<protein>
    <submittedName>
        <fullName evidence="1">Carboxypeptidase-like regulatory domain-containing protein</fullName>
    </submittedName>
</protein>
<keyword evidence="2" id="KW-1185">Reference proteome</keyword>
<dbReference type="InterPro" id="IPR013784">
    <property type="entry name" value="Carb-bd-like_fold"/>
</dbReference>